<dbReference type="Gene3D" id="3.30.450.90">
    <property type="match status" value="1"/>
</dbReference>
<gene>
    <name evidence="3" type="primary">pilT-4</name>
    <name evidence="3" type="ORF">Elusimicrob2101_0180</name>
</gene>
<dbReference type="GO" id="GO:0005524">
    <property type="term" value="F:ATP binding"/>
    <property type="evidence" value="ECO:0007669"/>
    <property type="project" value="InterPro"/>
</dbReference>
<dbReference type="InterPro" id="IPR001482">
    <property type="entry name" value="T2SS/T4SS_dom"/>
</dbReference>
<dbReference type="InterPro" id="IPR006321">
    <property type="entry name" value="PilT/PilU"/>
</dbReference>
<dbReference type="PROSITE" id="PS00662">
    <property type="entry name" value="T2SP_E"/>
    <property type="match status" value="1"/>
</dbReference>
<name>A0A650F420_9BACT</name>
<protein>
    <submittedName>
        <fullName evidence="3">Twitching motility protein PilT</fullName>
    </submittedName>
</protein>
<reference evidence="3" key="1">
    <citation type="journal article" date="2020" name="J. ISSAAS">
        <title>Lactobacilli and other gastrointestinal microbiota of Peromyscus leucopus, reservoir host for agents of Lyme disease and other zoonoses in North America.</title>
        <authorList>
            <person name="Milovic A."/>
            <person name="Bassam K."/>
            <person name="Shao H."/>
            <person name="Chatzistamou I."/>
            <person name="Tufts D.M."/>
            <person name="Diuk-Wasser M."/>
            <person name="Barbour A.G."/>
        </authorList>
    </citation>
    <scope>NUCLEOTIDE SEQUENCE</scope>
    <source>
        <strain evidence="3">LL30</strain>
    </source>
</reference>
<proteinExistence type="inferred from homology"/>
<dbReference type="SUPFAM" id="SSF52540">
    <property type="entry name" value="P-loop containing nucleoside triphosphate hydrolases"/>
    <property type="match status" value="1"/>
</dbReference>
<sequence length="367" mass="40802">MAEQQPMVKATMDDLFKLMKAKNASDIHLTVGVPPVLRIQGRLYQTPFEPLTKESAQTLIYSILNDEQRQTFEDKLELDCSIGLKALGRLRVNVYKQKGCVAAAFRSIPNEFKSFEELNLPPVVYNIMKLNKGLVLVTGCTGSGKSTSLASMINYLNMNESNHIMTVEDPIEFVHPHKRSIVNQREVGADTHTFADALKHFLRQDPDIILVGELRDIETMEACLTLAETGHLVFATLHTNDAVQSINRIIDVFPPEQQPQIRTQLSFVLEAIISQQLIPTLTGGRAMAAEVMLANSAIRSLIRDGKPEQILSTMQTNAGMGMITMNQALGDLYMQKKISYQEAIGHTGDPSGLKTYLQQKLGTANFK</sequence>
<comment type="similarity">
    <text evidence="1">Belongs to the GSP E family.</text>
</comment>
<evidence type="ECO:0000259" key="2">
    <source>
        <dbReference type="PROSITE" id="PS00662"/>
    </source>
</evidence>
<dbReference type="AlphaFoldDB" id="A0A650F420"/>
<evidence type="ECO:0000256" key="1">
    <source>
        <dbReference type="ARBA" id="ARBA00006611"/>
    </source>
</evidence>
<dbReference type="InterPro" id="IPR050921">
    <property type="entry name" value="T4SS_GSP_E_ATPase"/>
</dbReference>
<dbReference type="Pfam" id="PF00437">
    <property type="entry name" value="T2SSE"/>
    <property type="match status" value="1"/>
</dbReference>
<dbReference type="GO" id="GO:0016887">
    <property type="term" value="F:ATP hydrolysis activity"/>
    <property type="evidence" value="ECO:0007669"/>
    <property type="project" value="InterPro"/>
</dbReference>
<dbReference type="NCBIfam" id="TIGR01420">
    <property type="entry name" value="pilT_fam"/>
    <property type="match status" value="1"/>
</dbReference>
<dbReference type="CDD" id="cd01131">
    <property type="entry name" value="PilT"/>
    <property type="match status" value="1"/>
</dbReference>
<dbReference type="Gene3D" id="3.40.50.300">
    <property type="entry name" value="P-loop containing nucleotide triphosphate hydrolases"/>
    <property type="match status" value="1"/>
</dbReference>
<evidence type="ECO:0000313" key="3">
    <source>
        <dbReference type="EMBL" id="QGT50755.1"/>
    </source>
</evidence>
<feature type="domain" description="Bacterial type II secretion system protein E" evidence="2">
    <location>
        <begin position="202"/>
        <end position="216"/>
    </location>
</feature>
<accession>A0A650F420</accession>
<dbReference type="EMBL" id="MN577572">
    <property type="protein sequence ID" value="QGT50755.1"/>
    <property type="molecule type" value="Genomic_DNA"/>
</dbReference>
<dbReference type="PANTHER" id="PTHR30486">
    <property type="entry name" value="TWITCHING MOTILITY PROTEIN PILT"/>
    <property type="match status" value="1"/>
</dbReference>
<organism evidence="3">
    <name type="scientific">uncultured Elusimicrobia bacterium</name>
    <dbReference type="NCBI Taxonomy" id="699876"/>
    <lineage>
        <taxon>Bacteria</taxon>
        <taxon>Pseudomonadati</taxon>
        <taxon>Elusimicrobiota</taxon>
        <taxon>Elusimicrobia</taxon>
        <taxon>environmental samples</taxon>
    </lineage>
</organism>
<dbReference type="InterPro" id="IPR027417">
    <property type="entry name" value="P-loop_NTPase"/>
</dbReference>